<organism evidence="2 3">
    <name type="scientific">Paenibacillus vandeheii</name>
    <dbReference type="NCBI Taxonomy" id="3035917"/>
    <lineage>
        <taxon>Bacteria</taxon>
        <taxon>Bacillati</taxon>
        <taxon>Bacillota</taxon>
        <taxon>Bacilli</taxon>
        <taxon>Bacillales</taxon>
        <taxon>Paenibacillaceae</taxon>
        <taxon>Paenibacillus</taxon>
    </lineage>
</organism>
<comment type="caution">
    <text evidence="2">The sequence shown here is derived from an EMBL/GenBank/DDBJ whole genome shotgun (WGS) entry which is preliminary data.</text>
</comment>
<dbReference type="Proteomes" id="UP001174205">
    <property type="component" value="Unassembled WGS sequence"/>
</dbReference>
<gene>
    <name evidence="2" type="ORF">P5G61_05825</name>
</gene>
<sequence>MFKKFFVFFSLALLLISNSLLGSAFADGATENNSEYTIDHISSEDLYLHPDVVQFLEDNKSTQYILDDEQPDNALISLYGLDEKVSLPEVNDTELTRLESEYGLERPNTEILESNQDILIQRNQLQSVVNVWYVTYFATNSGFTVNVNGVGSSSIAFSGKLTNHRASGYGWQADKSVNFTKNTKTNGIVYNWALPRTYVSDYFTYDIKATSNGTTYNYSRSDNYYQRYNFAVGTYSGITASGGERHHFVSKDALGKASFNTNAAPSVRMITPDHAKTKSWGNSFESGVYRAKELELLKKKDYVALIRLEVQGFKDSVDPAGKFSSLESKYYDALVQVILLTEKYFGI</sequence>
<evidence type="ECO:0000313" key="2">
    <source>
        <dbReference type="EMBL" id="MDN4600736.1"/>
    </source>
</evidence>
<evidence type="ECO:0000256" key="1">
    <source>
        <dbReference type="SAM" id="SignalP"/>
    </source>
</evidence>
<reference evidence="2" key="1">
    <citation type="submission" date="2023-03" db="EMBL/GenBank/DDBJ databases">
        <title>MT1 and MT2 Draft Genomes of Novel Species.</title>
        <authorList>
            <person name="Venkateswaran K."/>
        </authorList>
    </citation>
    <scope>NUCLEOTIDE SEQUENCE</scope>
    <source>
        <strain evidence="2">F6_3S_P_1C</strain>
    </source>
</reference>
<feature type="chain" id="PRO_5045175380" evidence="1">
    <location>
        <begin position="27"/>
        <end position="347"/>
    </location>
</feature>
<evidence type="ECO:0000313" key="3">
    <source>
        <dbReference type="Proteomes" id="UP001174205"/>
    </source>
</evidence>
<protein>
    <submittedName>
        <fullName evidence="2">Uncharacterized protein</fullName>
    </submittedName>
</protein>
<dbReference type="RefSeq" id="WP_301245368.1">
    <property type="nucleotide sequence ID" value="NZ_JAROCD010000003.1"/>
</dbReference>
<dbReference type="EMBL" id="JAROCD010000003">
    <property type="protein sequence ID" value="MDN4600736.1"/>
    <property type="molecule type" value="Genomic_DNA"/>
</dbReference>
<keyword evidence="1" id="KW-0732">Signal</keyword>
<accession>A0ABT8J7X9</accession>
<name>A0ABT8J7X9_9BACL</name>
<feature type="signal peptide" evidence="1">
    <location>
        <begin position="1"/>
        <end position="26"/>
    </location>
</feature>
<keyword evidence="3" id="KW-1185">Reference proteome</keyword>
<proteinExistence type="predicted"/>